<feature type="region of interest" description="Disordered" evidence="13">
    <location>
        <begin position="183"/>
        <end position="206"/>
    </location>
</feature>
<comment type="caution">
    <text evidence="17">The sequence shown here is derived from an EMBL/GenBank/DDBJ whole genome shotgun (WGS) entry which is preliminary data.</text>
</comment>
<dbReference type="GO" id="GO:1990573">
    <property type="term" value="P:potassium ion import across plasma membrane"/>
    <property type="evidence" value="ECO:0007669"/>
    <property type="project" value="TreeGrafter"/>
</dbReference>
<evidence type="ECO:0000256" key="14">
    <source>
        <dbReference type="SAM" id="Phobius"/>
    </source>
</evidence>
<keyword evidence="7 14" id="KW-1133">Transmembrane helix</keyword>
<evidence type="ECO:0000256" key="4">
    <source>
        <dbReference type="ARBA" id="ARBA00022692"/>
    </source>
</evidence>
<keyword evidence="3 12" id="KW-0633">Potassium transport</keyword>
<evidence type="ECO:0000256" key="8">
    <source>
        <dbReference type="ARBA" id="ARBA00023065"/>
    </source>
</evidence>
<dbReference type="InterPro" id="IPR016449">
    <property type="entry name" value="K_chnl_inward-rec_Kir"/>
</dbReference>
<dbReference type="InterPro" id="IPR041647">
    <property type="entry name" value="IRK_C"/>
</dbReference>
<accession>A0A3M0ITX2</accession>
<evidence type="ECO:0000256" key="3">
    <source>
        <dbReference type="ARBA" id="ARBA00022538"/>
    </source>
</evidence>
<dbReference type="SUPFAM" id="SSF81324">
    <property type="entry name" value="Voltage-gated potassium channels"/>
    <property type="match status" value="1"/>
</dbReference>
<dbReference type="Gene3D" id="1.10.287.70">
    <property type="match status" value="1"/>
</dbReference>
<organism evidence="17 18">
    <name type="scientific">Hirundo rustica rustica</name>
    <dbReference type="NCBI Taxonomy" id="333673"/>
    <lineage>
        <taxon>Eukaryota</taxon>
        <taxon>Metazoa</taxon>
        <taxon>Chordata</taxon>
        <taxon>Craniata</taxon>
        <taxon>Vertebrata</taxon>
        <taxon>Euteleostomi</taxon>
        <taxon>Archelosauria</taxon>
        <taxon>Archosauria</taxon>
        <taxon>Dinosauria</taxon>
        <taxon>Saurischia</taxon>
        <taxon>Theropoda</taxon>
        <taxon>Coelurosauria</taxon>
        <taxon>Aves</taxon>
        <taxon>Neognathae</taxon>
        <taxon>Neoaves</taxon>
        <taxon>Telluraves</taxon>
        <taxon>Australaves</taxon>
        <taxon>Passeriformes</taxon>
        <taxon>Sylvioidea</taxon>
        <taxon>Hirundinidae</taxon>
        <taxon>Hirundo</taxon>
    </lineage>
</organism>
<evidence type="ECO:0000259" key="15">
    <source>
        <dbReference type="Pfam" id="PF01007"/>
    </source>
</evidence>
<keyword evidence="6 12" id="KW-0630">Potassium</keyword>
<keyword evidence="2 12" id="KW-0813">Transport</keyword>
<dbReference type="FunFam" id="1.10.287.70:FF:000019">
    <property type="entry name" value="G protein-activated inward rectifier potassium channel 1"/>
    <property type="match status" value="1"/>
</dbReference>
<comment type="catalytic activity">
    <reaction evidence="11">
        <text>K(+)(in) = K(+)(out)</text>
        <dbReference type="Rhea" id="RHEA:29463"/>
        <dbReference type="ChEBI" id="CHEBI:29103"/>
    </reaction>
</comment>
<dbReference type="Gene3D" id="2.60.40.1400">
    <property type="entry name" value="G protein-activated inward rectifier potassium channel 1"/>
    <property type="match status" value="2"/>
</dbReference>
<dbReference type="EMBL" id="QRBI01000231">
    <property type="protein sequence ID" value="RMB91932.1"/>
    <property type="molecule type" value="Genomic_DNA"/>
</dbReference>
<feature type="transmembrane region" description="Helical" evidence="14">
    <location>
        <begin position="264"/>
        <end position="286"/>
    </location>
</feature>
<reference evidence="17 18" key="1">
    <citation type="submission" date="2018-07" db="EMBL/GenBank/DDBJ databases">
        <title>A high quality draft genome assembly of the barn swallow (H. rustica rustica).</title>
        <authorList>
            <person name="Formenti G."/>
            <person name="Chiara M."/>
            <person name="Poveda L."/>
            <person name="Francoijs K.-J."/>
            <person name="Bonisoli-Alquati A."/>
            <person name="Canova L."/>
            <person name="Gianfranceschi L."/>
            <person name="Horner D.S."/>
            <person name="Saino N."/>
        </authorList>
    </citation>
    <scope>NUCLEOTIDE SEQUENCE [LARGE SCALE GENOMIC DNA]</scope>
    <source>
        <strain evidence="17">Chelidonia</strain>
        <tissue evidence="17">Blood</tissue>
    </source>
</reference>
<keyword evidence="18" id="KW-1185">Reference proteome</keyword>
<evidence type="ECO:0000256" key="7">
    <source>
        <dbReference type="ARBA" id="ARBA00022989"/>
    </source>
</evidence>
<evidence type="ECO:0000256" key="2">
    <source>
        <dbReference type="ARBA" id="ARBA00022448"/>
    </source>
</evidence>
<evidence type="ECO:0000256" key="13">
    <source>
        <dbReference type="SAM" id="MobiDB-lite"/>
    </source>
</evidence>
<evidence type="ECO:0000256" key="1">
    <source>
        <dbReference type="ARBA" id="ARBA00004141"/>
    </source>
</evidence>
<feature type="domain" description="Inward rectifier potassium channel C-terminal" evidence="16">
    <location>
        <begin position="376"/>
        <end position="490"/>
    </location>
</feature>
<feature type="domain" description="Inward rectifier potassium channel C-terminal" evidence="16">
    <location>
        <begin position="565"/>
        <end position="624"/>
    </location>
</feature>
<keyword evidence="9 14" id="KW-0472">Membrane</keyword>
<evidence type="ECO:0008006" key="19">
    <source>
        <dbReference type="Google" id="ProtNLM"/>
    </source>
</evidence>
<dbReference type="Pfam" id="PF01007">
    <property type="entry name" value="IRK"/>
    <property type="match status" value="1"/>
</dbReference>
<keyword evidence="4 12" id="KW-0812">Transmembrane</keyword>
<feature type="region of interest" description="Disordered" evidence="13">
    <location>
        <begin position="1"/>
        <end position="73"/>
    </location>
</feature>
<keyword evidence="10 12" id="KW-0407">Ion channel</keyword>
<dbReference type="SUPFAM" id="SSF81296">
    <property type="entry name" value="E set domains"/>
    <property type="match status" value="2"/>
</dbReference>
<dbReference type="InterPro" id="IPR014756">
    <property type="entry name" value="Ig_E-set"/>
</dbReference>
<feature type="region of interest" description="Disordered" evidence="13">
    <location>
        <begin position="86"/>
        <end position="168"/>
    </location>
</feature>
<evidence type="ECO:0000256" key="12">
    <source>
        <dbReference type="RuleBase" id="RU003822"/>
    </source>
</evidence>
<evidence type="ECO:0000256" key="5">
    <source>
        <dbReference type="ARBA" id="ARBA00022882"/>
    </source>
</evidence>
<evidence type="ECO:0000256" key="6">
    <source>
        <dbReference type="ARBA" id="ARBA00022958"/>
    </source>
</evidence>
<dbReference type="GO" id="GO:0034702">
    <property type="term" value="C:monoatomic ion channel complex"/>
    <property type="evidence" value="ECO:0007669"/>
    <property type="project" value="UniProtKB-KW"/>
</dbReference>
<feature type="compositionally biased region" description="Polar residues" evidence="13">
    <location>
        <begin position="24"/>
        <end position="35"/>
    </location>
</feature>
<dbReference type="OrthoDB" id="273257at2759"/>
<dbReference type="Proteomes" id="UP000269221">
    <property type="component" value="Unassembled WGS sequence"/>
</dbReference>
<keyword evidence="8 12" id="KW-0406">Ion transport</keyword>
<name>A0A3M0ITX2_HIRRU</name>
<dbReference type="PRINTS" id="PR01320">
    <property type="entry name" value="KIRCHANNEL"/>
</dbReference>
<dbReference type="GO" id="GO:0005886">
    <property type="term" value="C:plasma membrane"/>
    <property type="evidence" value="ECO:0007669"/>
    <property type="project" value="TreeGrafter"/>
</dbReference>
<evidence type="ECO:0000256" key="10">
    <source>
        <dbReference type="ARBA" id="ARBA00023303"/>
    </source>
</evidence>
<dbReference type="GO" id="GO:0034765">
    <property type="term" value="P:regulation of monoatomic ion transmembrane transport"/>
    <property type="evidence" value="ECO:0007669"/>
    <property type="project" value="TreeGrafter"/>
</dbReference>
<feature type="domain" description="Potassium channel inwardly rectifying transmembrane" evidence="15">
    <location>
        <begin position="230"/>
        <end position="369"/>
    </location>
</feature>
<feature type="transmembrane region" description="Helical" evidence="14">
    <location>
        <begin position="341"/>
        <end position="364"/>
    </location>
</feature>
<dbReference type="InterPro" id="IPR013518">
    <property type="entry name" value="K_chnl_inward-rec_Kir_cyto"/>
</dbReference>
<dbReference type="InterPro" id="IPR040445">
    <property type="entry name" value="Kir_TM"/>
</dbReference>
<feature type="compositionally biased region" description="Low complexity" evidence="13">
    <location>
        <begin position="112"/>
        <end position="123"/>
    </location>
</feature>
<dbReference type="PANTHER" id="PTHR11767">
    <property type="entry name" value="INWARD RECTIFIER POTASSIUM CHANNEL"/>
    <property type="match status" value="1"/>
</dbReference>
<gene>
    <name evidence="17" type="ORF">DUI87_31460</name>
</gene>
<proteinExistence type="inferred from homology"/>
<evidence type="ECO:0000256" key="11">
    <source>
        <dbReference type="ARBA" id="ARBA00034430"/>
    </source>
</evidence>
<evidence type="ECO:0000313" key="17">
    <source>
        <dbReference type="EMBL" id="RMB91932.1"/>
    </source>
</evidence>
<dbReference type="PANTHER" id="PTHR11767:SF116">
    <property type="entry name" value="G PROTEIN-ACTIVATED INWARD RECTIFIER POTASSIUM CHANNEL 4"/>
    <property type="match status" value="1"/>
</dbReference>
<keyword evidence="5 12" id="KW-0851">Voltage-gated channel</keyword>
<dbReference type="Pfam" id="PF17655">
    <property type="entry name" value="IRK_C"/>
    <property type="match status" value="2"/>
</dbReference>
<dbReference type="STRING" id="333673.A0A3M0ITX2"/>
<sequence>MVLPNARNSGGAGGWLTPEEPRGRSNSIPPAQTPTAKHMLAYLPRPPTDTSRYGTFPQKVRLGRGSAAPSARDAAWRSLLPPVISHRRAPFPPQPDVPAVPGPPVEDGGQQGAATAAKRGAATNYPSAPRHSSFVPGEPSLPPSRGSLTTQHHRSRPSWGPPPAPQEAGARLYPLHALSVANIPNSSRGRTSARSSTIPTPEGLQSRRCKLLEEDTPMVQAGKRQRQRYVTKMGKCQVNLGNIQEKKRFLSDIFTTIVDLKYRWFLFVFMMCYVITWLVFGFIYFLDAWVRGDIGHQGDPEWQACIENVDGFVSALLLSVESQRTIGYGTRMVTANCAEGVILLIAQSIVGSMIDAMMVGCMFVKISRPKKRAQTLIFSKNCVISCRDEKLCLMFRVGDLRDSHMVDAKIRAKLIKSRQTAEGEFIPLGQSELNLGYDTGEDRLFLVEPQIICHVINRHSPFWDMSAESLRREQFEIIIILEGIVEATGKWSGWGGVGSGWRRVAPPGVLEMLGKPGPRSDIWVRDAQGQNCLQWARGDAGLEGPRQAAGAHRGPPAQLSPCLAAGMTCQARTSYTEDEILWGYRFQPCMSLEKGAFQVDYSRFDMTFEVQTPAASAKELHEMKELEQQEHSTLSLYWDHLLQPCTLPGPSEDALVGMSVPGSVAEGTQHEPPEREFPA</sequence>
<evidence type="ECO:0000313" key="18">
    <source>
        <dbReference type="Proteomes" id="UP000269221"/>
    </source>
</evidence>
<comment type="similarity">
    <text evidence="12">Belongs to the inward rectifier-type potassium channel (TC 1.A.2.1) family.</text>
</comment>
<feature type="compositionally biased region" description="Low complexity" evidence="13">
    <location>
        <begin position="186"/>
        <end position="197"/>
    </location>
</feature>
<feature type="compositionally biased region" description="Pro residues" evidence="13">
    <location>
        <begin position="90"/>
        <end position="104"/>
    </location>
</feature>
<comment type="subcellular location">
    <subcellularLocation>
        <location evidence="1 12">Membrane</location>
        <topology evidence="1 12">Multi-pass membrane protein</topology>
    </subcellularLocation>
</comment>
<dbReference type="AlphaFoldDB" id="A0A3M0ITX2"/>
<evidence type="ECO:0000259" key="16">
    <source>
        <dbReference type="Pfam" id="PF17655"/>
    </source>
</evidence>
<dbReference type="GO" id="GO:0005242">
    <property type="term" value="F:inward rectifier potassium channel activity"/>
    <property type="evidence" value="ECO:0007669"/>
    <property type="project" value="InterPro"/>
</dbReference>
<evidence type="ECO:0000256" key="9">
    <source>
        <dbReference type="ARBA" id="ARBA00023136"/>
    </source>
</evidence>
<protein>
    <recommendedName>
        <fullName evidence="19">G protein-activated inward rectifier potassium channel 4</fullName>
    </recommendedName>
</protein>